<dbReference type="InterPro" id="IPR047007">
    <property type="entry name" value="XRN1_D1_sf"/>
</dbReference>
<feature type="domain" description="Xrn1 helical" evidence="13">
    <location>
        <begin position="585"/>
        <end position="1031"/>
    </location>
</feature>
<evidence type="ECO:0000256" key="6">
    <source>
        <dbReference type="ARBA" id="ARBA00022722"/>
    </source>
</evidence>
<dbReference type="PANTHER" id="PTHR12341">
    <property type="entry name" value="5'-&gt;3' EXORIBONUCLEASE"/>
    <property type="match status" value="1"/>
</dbReference>
<keyword evidence="10" id="KW-0206">Cytoskeleton</keyword>
<dbReference type="PANTHER" id="PTHR12341:SF7">
    <property type="entry name" value="5'-3' EXORIBONUCLEASE 1"/>
    <property type="match status" value="1"/>
</dbReference>
<dbReference type="InterPro" id="IPR041385">
    <property type="entry name" value="SH3_12"/>
</dbReference>
<dbReference type="FunFam" id="3.30.1460.20:FF:000003">
    <property type="entry name" value="Arp2/3 complex 34 kDa subunit"/>
    <property type="match status" value="1"/>
</dbReference>
<comment type="similarity">
    <text evidence="3">Belongs to the ARPC2 family.</text>
</comment>
<feature type="compositionally biased region" description="Low complexity" evidence="11">
    <location>
        <begin position="1599"/>
        <end position="1609"/>
    </location>
</feature>
<dbReference type="GO" id="GO:0005634">
    <property type="term" value="C:nucleus"/>
    <property type="evidence" value="ECO:0007669"/>
    <property type="project" value="TreeGrafter"/>
</dbReference>
<dbReference type="Gene3D" id="2.30.30.30">
    <property type="match status" value="1"/>
</dbReference>
<evidence type="ECO:0000256" key="11">
    <source>
        <dbReference type="SAM" id="MobiDB-lite"/>
    </source>
</evidence>
<proteinExistence type="inferred from homology"/>
<evidence type="ECO:0000256" key="2">
    <source>
        <dbReference type="ARBA" id="ARBA00006994"/>
    </source>
</evidence>
<dbReference type="Pfam" id="PF18129">
    <property type="entry name" value="SH3_12"/>
    <property type="match status" value="1"/>
</dbReference>
<keyword evidence="8" id="KW-0269">Exonuclease</keyword>
<evidence type="ECO:0000256" key="10">
    <source>
        <dbReference type="ARBA" id="ARBA00023212"/>
    </source>
</evidence>
<dbReference type="GO" id="GO:0006397">
    <property type="term" value="P:mRNA processing"/>
    <property type="evidence" value="ECO:0007669"/>
    <property type="project" value="UniProtKB-KW"/>
</dbReference>
<dbReference type="GO" id="GO:0003779">
    <property type="term" value="F:actin binding"/>
    <property type="evidence" value="ECO:0007669"/>
    <property type="project" value="UniProtKB-KW"/>
</dbReference>
<feature type="domain" description="Exoribonuclease Xrn1 D2/D3" evidence="16">
    <location>
        <begin position="1272"/>
        <end position="1489"/>
    </location>
</feature>
<feature type="compositionally biased region" description="Gly residues" evidence="11">
    <location>
        <begin position="1736"/>
        <end position="1752"/>
    </location>
</feature>
<dbReference type="Gene3D" id="2.30.30.750">
    <property type="match status" value="1"/>
</dbReference>
<accession>A0A8T8TNN8</accession>
<sequence length="1824" mass="202280">MILLESENVIIRDVLTDRFVSQTSVDQTFSDFDGVSYHLEGSKGGPLRLSMDIRCWSELVQYGAHDILKREYGPWITEETEQGYSVSLQFDYASIPAAGPERDTLIHSLSLLKRNAMAAPFERAFTIQKELEAEAEAAGQAPPSHATTEPMAIHYREDEAIYILPLGDRVTVVFSTEFKEETDKVFGRVFLQEFVDARRRHQNAPQVLYSNREPPLEIRHVPGLKNHEAVGYVTFVLFPRHFQNPDHAFSTISRIQLFRDYLHYHIKCSKAYMHSRMRHRVAEFLKVLNRAKPELSDKERKTATGPNTLAPAIMGVPKFFRAVSERYPLISQLIEDDKIPEFDGLYLDMNGIIHNCSHPDDSNASFRISEEDIFLAIFAYIEHLFAKIKPKKLFFLAVDGVAPRAKMNQQRSRRFRTAKEMKDVREAAIRKGEVLPDEPAFDSNCITPGTPFMTRLSAQLAYFIGKKVTEDSAWRDIEVILSGHEVPGEGEHKIMEHIRLAKAQPGYNPNMRHCMYGLDADLIMLGLLSHDPHFCLLREEVQFGPSRKPKKSLDRQNFFLLHLSLFREYLEFEFQDLKSVLPFPFDLERIIDDFILLNIFVGNDFLPHLPGLHINKGALNLLFRIYKKVLPVAGGYLNESGTLRVDRLQLVLAELALWEKEEFEREEADSSWFRGQQKKHVRNSERAHAQKVRSAMTTAQHEMFQQVRSFVLSHRPQKGSAFSAANAPRQMFLPANKPARDRSFLQRLTADLRLTISFDEYDPIADAPAIAISLASLAAAGGAEDEDSEAEEIALGLDPESLKAIDRVLGKYAKMTVEADDGPSKKGKKNNSEAGGQPSDEEEEEEESEEDFYERKVRLAMEAQRTQYYKEKMEIDFKDAEAMHALSFRYIEGLQWVLRYYYKGVASWGWFYDYHYAPQISDLKNVADMQFDFNLGHPFRPFDQLMGVLPAASSAHIPEPFRDLMTNPESPIISFYPSDFDADLNGKTQDWEAVVRIPFIDEKKLLAALDKRAPLLTAEERSRNGHGSSKRFTFSEGETFVLSSPLPGVFPDITHSRAKIEDYTFPELEDGVELIEGLLAGVQLGADALAGFPSVKTLPHYAHLGFHGVNVFQSDSRGESIVLTLNGTHEGRRVEEIAATYVGNKVYHSWPFLAEGRCVALTDGLFKYELGFVGGRQQIIKNPMSSGEISTWARKKDRIEHTYSKRFAVITGHVDMVLHVEPLRGLKRTEEGAFLKDFDDNPDAQIDLALQLAVRAIHSEDPRFAEQPALELKDDFPAGTEVFFLGDKLYGSPAKVLDNADDKLSILVYSFEQQLKENYAIMRMVSSGISERYSPSYQVSKRLGISALALSKITSSLKMSMGSSSANVGLNLKFESKGEKVLGYSRRSATGWEFSDKAITLIQEYVQTFPEVAERITQRPRDDLSSAEMFFGDGNASERFRELKHWIKESGVRDLEAVPLYADTLPKQTISVLEPFTERLALAKGSPEGQTKLRRLRIEKLPRTALLKPAHAPFRLQGQRFALGDRVMVVHDRGNAPLSALGVVVGIKPGNLDVLFDLSFMSGSTLEGRCSPRRGGTVNPSSLLNLTQPHLVLANGATSAAPAAPTGEGAQNGHHHQSGRGGGAQGAGRGRFRGGYGQGQQADPAFQPYRPPNAFRAARGGGAPPSGPGRGRGGPGGLLGRGGAHHTTPAVQSAVSFESVASGQARPSQTQRSDAVQNPHLMLLNNNNGFGDAGSQRGGGFRGRGGRGGQSAGRGNFSNNNSNGDSDAFAGVPRGPAVAVNNNGQGAANSTRGFGRGGGRGGRGRGGGEGGGRGGGRGGAALAT</sequence>
<dbReference type="Pfam" id="PF03159">
    <property type="entry name" value="XRN_N"/>
    <property type="match status" value="1"/>
</dbReference>
<feature type="compositionally biased region" description="Low complexity" evidence="11">
    <location>
        <begin position="1753"/>
        <end position="1770"/>
    </location>
</feature>
<evidence type="ECO:0000259" key="13">
    <source>
        <dbReference type="Pfam" id="PF17846"/>
    </source>
</evidence>
<dbReference type="Pfam" id="PF17846">
    <property type="entry name" value="XRN_M"/>
    <property type="match status" value="1"/>
</dbReference>
<feature type="domain" description="5'-3' exoribonuclease 1 D1" evidence="15">
    <location>
        <begin position="1077"/>
        <end position="1267"/>
    </location>
</feature>
<dbReference type="InterPro" id="IPR007188">
    <property type="entry name" value="ARPC2"/>
</dbReference>
<keyword evidence="7" id="KW-0378">Hydrolase</keyword>
<gene>
    <name evidence="17" type="ORF">A4X03_0g1233</name>
</gene>
<evidence type="ECO:0000259" key="16">
    <source>
        <dbReference type="Pfam" id="PF18334"/>
    </source>
</evidence>
<dbReference type="Pfam" id="PF18332">
    <property type="entry name" value="XRN1_D1"/>
    <property type="match status" value="1"/>
</dbReference>
<dbReference type="InterPro" id="IPR014722">
    <property type="entry name" value="Rib_uL2_dom2"/>
</dbReference>
<evidence type="ECO:0000259" key="12">
    <source>
        <dbReference type="Pfam" id="PF03159"/>
    </source>
</evidence>
<keyword evidence="6" id="KW-0540">Nuclease</keyword>
<dbReference type="FunFam" id="1.25.40.1050:FF:000002">
    <property type="entry name" value="5'-3' exoribonuclease"/>
    <property type="match status" value="1"/>
</dbReference>
<evidence type="ECO:0000313" key="17">
    <source>
        <dbReference type="EMBL" id="KAE8264052.1"/>
    </source>
</evidence>
<dbReference type="SUPFAM" id="SSF69645">
    <property type="entry name" value="Arp2/3 complex subunits"/>
    <property type="match status" value="2"/>
</dbReference>
<evidence type="ECO:0000256" key="3">
    <source>
        <dbReference type="ARBA" id="ARBA00007192"/>
    </source>
</evidence>
<organism evidence="17 18">
    <name type="scientific">Tilletia caries</name>
    <name type="common">wheat bunt fungus</name>
    <dbReference type="NCBI Taxonomy" id="13290"/>
    <lineage>
        <taxon>Eukaryota</taxon>
        <taxon>Fungi</taxon>
        <taxon>Dikarya</taxon>
        <taxon>Basidiomycota</taxon>
        <taxon>Ustilaginomycotina</taxon>
        <taxon>Exobasidiomycetes</taxon>
        <taxon>Tilletiales</taxon>
        <taxon>Tilletiaceae</taxon>
        <taxon>Tilletia</taxon>
    </lineage>
</organism>
<dbReference type="CDD" id="cd09897">
    <property type="entry name" value="H3TH_FEN1-XPG-like"/>
    <property type="match status" value="1"/>
</dbReference>
<dbReference type="GO" id="GO:0003723">
    <property type="term" value="F:RNA binding"/>
    <property type="evidence" value="ECO:0007669"/>
    <property type="project" value="TreeGrafter"/>
</dbReference>
<dbReference type="FunFam" id="3.40.50.12390:FF:000002">
    <property type="entry name" value="5'-3' exoribonuclease 1"/>
    <property type="match status" value="1"/>
</dbReference>
<evidence type="ECO:0000256" key="5">
    <source>
        <dbReference type="ARBA" id="ARBA00022664"/>
    </source>
</evidence>
<dbReference type="InterPro" id="IPR034666">
    <property type="entry name" value="ARPC2/4"/>
</dbReference>
<evidence type="ECO:0000313" key="18">
    <source>
        <dbReference type="Proteomes" id="UP000077671"/>
    </source>
</evidence>
<dbReference type="GO" id="GO:0004534">
    <property type="term" value="F:5'-3' RNA exonuclease activity"/>
    <property type="evidence" value="ECO:0007669"/>
    <property type="project" value="TreeGrafter"/>
</dbReference>
<name>A0A8T8TNN8_9BASI</name>
<dbReference type="InterPro" id="IPR004859">
    <property type="entry name" value="Xrn1_N"/>
</dbReference>
<dbReference type="InterPro" id="IPR041412">
    <property type="entry name" value="Xrn1_helical"/>
</dbReference>
<reference evidence="17" key="2">
    <citation type="journal article" date="2019" name="IMA Fungus">
        <title>Genome sequencing and comparison of five Tilletia species to identify candidate genes for the detection of regulated species infecting wheat.</title>
        <authorList>
            <person name="Nguyen H.D.T."/>
            <person name="Sultana T."/>
            <person name="Kesanakurti P."/>
            <person name="Hambleton S."/>
        </authorList>
    </citation>
    <scope>NUCLEOTIDE SEQUENCE</scope>
    <source>
        <strain evidence="17">DAOMC 238032</strain>
    </source>
</reference>
<reference evidence="17" key="1">
    <citation type="submission" date="2016-04" db="EMBL/GenBank/DDBJ databases">
        <authorList>
            <person name="Nguyen H.D."/>
            <person name="Kesanakurti P."/>
            <person name="Cullis J."/>
            <person name="Levesque C.A."/>
            <person name="Hambleton S."/>
        </authorList>
    </citation>
    <scope>NUCLEOTIDE SEQUENCE</scope>
    <source>
        <strain evidence="17">DAOMC 238032</strain>
    </source>
</reference>
<evidence type="ECO:0000256" key="4">
    <source>
        <dbReference type="ARBA" id="ARBA00022490"/>
    </source>
</evidence>
<dbReference type="InterPro" id="IPR040992">
    <property type="entry name" value="XRN1_D1"/>
</dbReference>
<dbReference type="FunFam" id="3.30.1460.20:FF:000005">
    <property type="entry name" value="Arp2/3 complex 34 kDa subunit"/>
    <property type="match status" value="1"/>
</dbReference>
<feature type="domain" description="5'-3' exoribonuclease 1 SH3-like" evidence="14">
    <location>
        <begin position="1519"/>
        <end position="1585"/>
    </location>
</feature>
<protein>
    <submittedName>
        <fullName evidence="17">Uncharacterized protein</fullName>
    </submittedName>
</protein>
<dbReference type="Gene3D" id="3.40.50.12390">
    <property type="match status" value="2"/>
</dbReference>
<dbReference type="GO" id="GO:0005885">
    <property type="term" value="C:Arp2/3 protein complex"/>
    <property type="evidence" value="ECO:0007669"/>
    <property type="project" value="InterPro"/>
</dbReference>
<keyword evidence="4" id="KW-0963">Cytoplasm</keyword>
<dbReference type="Gene3D" id="2.170.260.40">
    <property type="match status" value="1"/>
</dbReference>
<feature type="region of interest" description="Disordered" evidence="11">
    <location>
        <begin position="1722"/>
        <end position="1824"/>
    </location>
</feature>
<feature type="compositionally biased region" description="Gly residues" evidence="11">
    <location>
        <begin position="1794"/>
        <end position="1824"/>
    </location>
</feature>
<feature type="compositionally biased region" description="Low complexity" evidence="11">
    <location>
        <begin position="1777"/>
        <end position="1793"/>
    </location>
</feature>
<dbReference type="GO" id="GO:0034314">
    <property type="term" value="P:Arp2/3 complex-mediated actin nucleation"/>
    <property type="evidence" value="ECO:0007669"/>
    <property type="project" value="InterPro"/>
</dbReference>
<dbReference type="InterPro" id="IPR027073">
    <property type="entry name" value="5_3_exoribonuclease"/>
</dbReference>
<dbReference type="EMBL" id="LWDD02000094">
    <property type="protein sequence ID" value="KAE8264052.1"/>
    <property type="molecule type" value="Genomic_DNA"/>
</dbReference>
<keyword evidence="5" id="KW-0507">mRNA processing</keyword>
<evidence type="ECO:0000256" key="7">
    <source>
        <dbReference type="ARBA" id="ARBA00022801"/>
    </source>
</evidence>
<dbReference type="InterPro" id="IPR047008">
    <property type="entry name" value="XRN1_SH3_sf"/>
</dbReference>
<dbReference type="GO" id="GO:0000956">
    <property type="term" value="P:nuclear-transcribed mRNA catabolic process"/>
    <property type="evidence" value="ECO:0007669"/>
    <property type="project" value="TreeGrafter"/>
</dbReference>
<evidence type="ECO:0000259" key="14">
    <source>
        <dbReference type="Pfam" id="PF18129"/>
    </source>
</evidence>
<dbReference type="Proteomes" id="UP000077671">
    <property type="component" value="Unassembled WGS sequence"/>
</dbReference>
<evidence type="ECO:0000256" key="8">
    <source>
        <dbReference type="ARBA" id="ARBA00022839"/>
    </source>
</evidence>
<dbReference type="InterPro" id="IPR041106">
    <property type="entry name" value="XRN1_D2_D3"/>
</dbReference>
<dbReference type="Pfam" id="PF18334">
    <property type="entry name" value="XRN1_D2_D3"/>
    <property type="match status" value="1"/>
</dbReference>
<comment type="subcellular location">
    <subcellularLocation>
        <location evidence="1">Cytoplasm</location>
        <location evidence="1">Cytoskeleton</location>
    </subcellularLocation>
</comment>
<evidence type="ECO:0000256" key="1">
    <source>
        <dbReference type="ARBA" id="ARBA00004245"/>
    </source>
</evidence>
<dbReference type="GO" id="GO:0030041">
    <property type="term" value="P:actin filament polymerization"/>
    <property type="evidence" value="ECO:0007669"/>
    <property type="project" value="InterPro"/>
</dbReference>
<evidence type="ECO:0000256" key="9">
    <source>
        <dbReference type="ARBA" id="ARBA00023203"/>
    </source>
</evidence>
<comment type="caution">
    <text evidence="17">The sequence shown here is derived from an EMBL/GenBank/DDBJ whole genome shotgun (WGS) entry which is preliminary data.</text>
</comment>
<dbReference type="Gene3D" id="3.30.1460.20">
    <property type="match status" value="2"/>
</dbReference>
<dbReference type="Gene3D" id="1.25.40.1050">
    <property type="match status" value="1"/>
</dbReference>
<feature type="compositionally biased region" description="Gly residues" evidence="11">
    <location>
        <begin position="1619"/>
        <end position="1638"/>
    </location>
</feature>
<dbReference type="GO" id="GO:0016075">
    <property type="term" value="P:rRNA catabolic process"/>
    <property type="evidence" value="ECO:0007669"/>
    <property type="project" value="TreeGrafter"/>
</dbReference>
<dbReference type="Pfam" id="PF04045">
    <property type="entry name" value="P34-Arc"/>
    <property type="match status" value="1"/>
</dbReference>
<feature type="domain" description="Xrn1 N-terminal" evidence="12">
    <location>
        <begin position="314"/>
        <end position="540"/>
    </location>
</feature>
<evidence type="ECO:0000259" key="15">
    <source>
        <dbReference type="Pfam" id="PF18332"/>
    </source>
</evidence>
<comment type="similarity">
    <text evidence="2">Belongs to the 5'-3' exonuclease family. XRN2/RAT1 subfamily.</text>
</comment>
<feature type="region of interest" description="Disordered" evidence="11">
    <location>
        <begin position="819"/>
        <end position="853"/>
    </location>
</feature>
<feature type="region of interest" description="Disordered" evidence="11">
    <location>
        <begin position="1599"/>
        <end position="1688"/>
    </location>
</feature>
<feature type="compositionally biased region" description="Acidic residues" evidence="11">
    <location>
        <begin position="839"/>
        <end position="852"/>
    </location>
</feature>
<feature type="compositionally biased region" description="Gly residues" evidence="11">
    <location>
        <begin position="1659"/>
        <end position="1682"/>
    </location>
</feature>
<keyword evidence="9" id="KW-0009">Actin-binding</keyword>
<dbReference type="CDD" id="cd18673">
    <property type="entry name" value="PIN_XRN1-2-like"/>
    <property type="match status" value="1"/>
</dbReference>